<gene>
    <name evidence="3" type="ORF">AWW66_31295</name>
</gene>
<keyword evidence="2" id="KW-0472">Membrane</keyword>
<evidence type="ECO:0000256" key="1">
    <source>
        <dbReference type="SAM" id="MobiDB-lite"/>
    </source>
</evidence>
<protein>
    <submittedName>
        <fullName evidence="3">Uncharacterized protein</fullName>
    </submittedName>
</protein>
<accession>A0A136PIF4</accession>
<dbReference type="EMBL" id="LRQV01000239">
    <property type="protein sequence ID" value="KXK58173.1"/>
    <property type="molecule type" value="Genomic_DNA"/>
</dbReference>
<proteinExistence type="predicted"/>
<evidence type="ECO:0000313" key="4">
    <source>
        <dbReference type="Proteomes" id="UP000070620"/>
    </source>
</evidence>
<comment type="caution">
    <text evidence="3">The sequence shown here is derived from an EMBL/GenBank/DDBJ whole genome shotgun (WGS) entry which is preliminary data.</text>
</comment>
<feature type="transmembrane region" description="Helical" evidence="2">
    <location>
        <begin position="62"/>
        <end position="88"/>
    </location>
</feature>
<feature type="compositionally biased region" description="Low complexity" evidence="1">
    <location>
        <begin position="22"/>
        <end position="37"/>
    </location>
</feature>
<dbReference type="OrthoDB" id="3790588at2"/>
<name>A0A136PIF4_9ACTN</name>
<evidence type="ECO:0000313" key="3">
    <source>
        <dbReference type="EMBL" id="KXK58173.1"/>
    </source>
</evidence>
<organism evidence="3 4">
    <name type="scientific">Micromonospora rosaria</name>
    <dbReference type="NCBI Taxonomy" id="47874"/>
    <lineage>
        <taxon>Bacteria</taxon>
        <taxon>Bacillati</taxon>
        <taxon>Actinomycetota</taxon>
        <taxon>Actinomycetes</taxon>
        <taxon>Micromonosporales</taxon>
        <taxon>Micromonosporaceae</taxon>
        <taxon>Micromonospora</taxon>
    </lineage>
</organism>
<feature type="compositionally biased region" description="Polar residues" evidence="1">
    <location>
        <begin position="113"/>
        <end position="137"/>
    </location>
</feature>
<reference evidence="3 4" key="1">
    <citation type="submission" date="2016-01" db="EMBL/GenBank/DDBJ databases">
        <title>Whole genome sequence and analysis of Micromonospora rosaria DSM 803, which can produce antibacterial substance rosamicin.</title>
        <authorList>
            <person name="Yang H."/>
            <person name="He X."/>
            <person name="Zhu D."/>
        </authorList>
    </citation>
    <scope>NUCLEOTIDE SEQUENCE [LARGE SCALE GENOMIC DNA]</scope>
    <source>
        <strain evidence="3 4">DSM 803</strain>
    </source>
</reference>
<keyword evidence="4" id="KW-1185">Reference proteome</keyword>
<evidence type="ECO:0000256" key="2">
    <source>
        <dbReference type="SAM" id="Phobius"/>
    </source>
</evidence>
<keyword evidence="2" id="KW-1133">Transmembrane helix</keyword>
<dbReference type="Proteomes" id="UP000070620">
    <property type="component" value="Unassembled WGS sequence"/>
</dbReference>
<dbReference type="AlphaFoldDB" id="A0A136PIF4"/>
<keyword evidence="2" id="KW-0812">Transmembrane</keyword>
<sequence>MSDNYPPYGGQPDPNVTPWSGPPAQQGGYPAYGQPGHPGQPGPPMQQFGAPVPPPRKSNKGLVIGLGVGAAVVLILAVCGAGIGLFLASGGDDDDPTPIASAPATPGGDGDSQPGTDNSPEPAPSESQDQPNNNNAITARFSSDFSSVCEGSPIMNAAAYSGGSGAKAYTFSNAPDRPNNWSTRSISSNKKYYARSTEFETVSVVACLKFAEGSQGEPRECQYKDSSDKQVTVKYISGRYTLTFHAAKTGEEIGDGGTVNAPANRCPSFISYNRSTMESYAAPDTGTVEAALDKFLS</sequence>
<feature type="region of interest" description="Disordered" evidence="1">
    <location>
        <begin position="1"/>
        <end position="54"/>
    </location>
</feature>
<feature type="region of interest" description="Disordered" evidence="1">
    <location>
        <begin position="90"/>
        <end position="137"/>
    </location>
</feature>